<name>A0A3L7AJ67_9HYPH</name>
<accession>A0A3L7AJ67</accession>
<evidence type="ECO:0000313" key="3">
    <source>
        <dbReference type="Proteomes" id="UP000269692"/>
    </source>
</evidence>
<dbReference type="InterPro" id="IPR025579">
    <property type="entry name" value="DUF4357"/>
</dbReference>
<dbReference type="AlphaFoldDB" id="A0A3L7AJ67"/>
<gene>
    <name evidence="2" type="ORF">D9R14_08295</name>
</gene>
<dbReference type="OrthoDB" id="2656488at2"/>
<sequence length="354" mass="38395">MAWPYPNRKSTFGHFGLFINGRFGDSLSKVGASATRDRKRQLVAEPVEAFGRTIQLFLVDGTPNGLTIASIHGWTGSVLVAAQSTFAKLLARPEVDRTGIYILFGPDPSDALSMRAYIGEADSVRERIAQSAASRGFWETAVVITTSDEALTKGHVRYFEARLIEMAIGAGRVSLDNGQAPSADKRRMPEADRANMEAFLANLKVVLPVVGLDLLKPRPVAATKPSGNVADIDQLRFEIRHKSGVKATGLEEEGEFVVLEGSEALKDAGYQGTNSYGELKQELIAQGVLGASADDKFYKFARPYAFKSPSAAAAVVLDRNANGRLEWKVVGSKMTYHQWQEEKAQAAETAQVSA</sequence>
<dbReference type="RefSeq" id="WP_121622851.1">
    <property type="nucleotide sequence ID" value="NZ_JACIIW010000001.1"/>
</dbReference>
<proteinExistence type="predicted"/>
<keyword evidence="3" id="KW-1185">Reference proteome</keyword>
<evidence type="ECO:0000259" key="1">
    <source>
        <dbReference type="Pfam" id="PF14267"/>
    </source>
</evidence>
<reference evidence="2 3" key="1">
    <citation type="submission" date="2018-10" db="EMBL/GenBank/DDBJ databases">
        <title>Xanthobacter tagetidis genome sequencing and assembly.</title>
        <authorList>
            <person name="Maclea K.S."/>
            <person name="Goen A.E."/>
            <person name="Fatima S.A."/>
        </authorList>
    </citation>
    <scope>NUCLEOTIDE SEQUENCE [LARGE SCALE GENOMIC DNA]</scope>
    <source>
        <strain evidence="2 3">ATCC 700314</strain>
    </source>
</reference>
<dbReference type="CDD" id="cd10447">
    <property type="entry name" value="GIY-YIG_unchar_2"/>
    <property type="match status" value="1"/>
</dbReference>
<organism evidence="2 3">
    <name type="scientific">Xanthobacter tagetidis</name>
    <dbReference type="NCBI Taxonomy" id="60216"/>
    <lineage>
        <taxon>Bacteria</taxon>
        <taxon>Pseudomonadati</taxon>
        <taxon>Pseudomonadota</taxon>
        <taxon>Alphaproteobacteria</taxon>
        <taxon>Hyphomicrobiales</taxon>
        <taxon>Xanthobacteraceae</taxon>
        <taxon>Xanthobacter</taxon>
    </lineage>
</organism>
<feature type="domain" description="DUF4357" evidence="1">
    <location>
        <begin position="280"/>
        <end position="328"/>
    </location>
</feature>
<comment type="caution">
    <text evidence="2">The sequence shown here is derived from an EMBL/GenBank/DDBJ whole genome shotgun (WGS) entry which is preliminary data.</text>
</comment>
<protein>
    <submittedName>
        <fullName evidence="2">GIY-YIG nuclease family protein</fullName>
    </submittedName>
</protein>
<evidence type="ECO:0000313" key="2">
    <source>
        <dbReference type="EMBL" id="RLP79641.1"/>
    </source>
</evidence>
<dbReference type="Pfam" id="PF14267">
    <property type="entry name" value="DUF4357"/>
    <property type="match status" value="1"/>
</dbReference>
<dbReference type="EMBL" id="RCTF01000005">
    <property type="protein sequence ID" value="RLP79641.1"/>
    <property type="molecule type" value="Genomic_DNA"/>
</dbReference>
<dbReference type="Proteomes" id="UP000269692">
    <property type="component" value="Unassembled WGS sequence"/>
</dbReference>